<organism evidence="4 5">
    <name type="scientific">Cohnella phaseoli</name>
    <dbReference type="NCBI Taxonomy" id="456490"/>
    <lineage>
        <taxon>Bacteria</taxon>
        <taxon>Bacillati</taxon>
        <taxon>Bacillota</taxon>
        <taxon>Bacilli</taxon>
        <taxon>Bacillales</taxon>
        <taxon>Paenibacillaceae</taxon>
        <taxon>Cohnella</taxon>
    </lineage>
</organism>
<dbReference type="Proteomes" id="UP000256977">
    <property type="component" value="Unassembled WGS sequence"/>
</dbReference>
<comment type="caution">
    <text evidence="4">The sequence shown here is derived from an EMBL/GenBank/DDBJ whole genome shotgun (WGS) entry which is preliminary data.</text>
</comment>
<keyword evidence="3" id="KW-0119">Carbohydrate metabolism</keyword>
<keyword evidence="4" id="KW-0808">Transferase</keyword>
<evidence type="ECO:0000313" key="5">
    <source>
        <dbReference type="Proteomes" id="UP000256977"/>
    </source>
</evidence>
<dbReference type="PANTHER" id="PTHR18964">
    <property type="entry name" value="ROK (REPRESSOR, ORF, KINASE) FAMILY"/>
    <property type="match status" value="1"/>
</dbReference>
<dbReference type="GO" id="GO:0042732">
    <property type="term" value="P:D-xylose metabolic process"/>
    <property type="evidence" value="ECO:0007669"/>
    <property type="project" value="UniProtKB-KW"/>
</dbReference>
<dbReference type="InterPro" id="IPR000600">
    <property type="entry name" value="ROK"/>
</dbReference>
<sequence length="392" mass="43800">MPSPKRLIYSHIAERGTVSKAELLERYSMTSSTLTRLLEEMVSEKLIEASGFGPSSGGRRPILYETNPHYGYFFGLEISRFSSTLGFFDVRMNPMSLTRWRMDEAMTPERVVDHASAMMKAILNDHRIDPSQVVGVGIGAVGPLDRERGIIVKPRYFSSPGWVNVPICRMIEEKTGFPAELENGANAALMGEQWAMRSAKPLHMLYVHAGVGLRSAMMSYGQIIHGSLDMEGAIGQMIIQTDGPRLNEDGNFGALEAFASVQALERMAQSRVKINGGDWAGRLQVPPDRIRYELLLQELRQNNSHVEEMFRQAASYLGIGLANMINMFHPETVVLGGALINSYDRFYDTAIGVARKNVYYYPEYEPVFTKGELREDAVATGAALMMWKKMPV</sequence>
<gene>
    <name evidence="4" type="ORF">DFP98_1604</name>
</gene>
<dbReference type="GO" id="GO:0016301">
    <property type="term" value="F:kinase activity"/>
    <property type="evidence" value="ECO:0007669"/>
    <property type="project" value="UniProtKB-KW"/>
</dbReference>
<evidence type="ECO:0000256" key="3">
    <source>
        <dbReference type="ARBA" id="ARBA00022629"/>
    </source>
</evidence>
<accession>A0A3D9HR01</accession>
<evidence type="ECO:0000313" key="4">
    <source>
        <dbReference type="EMBL" id="RED51900.1"/>
    </source>
</evidence>
<dbReference type="AlphaFoldDB" id="A0A3D9HR01"/>
<dbReference type="SUPFAM" id="SSF53067">
    <property type="entry name" value="Actin-like ATPase domain"/>
    <property type="match status" value="1"/>
</dbReference>
<dbReference type="EMBL" id="QRDZ01000060">
    <property type="protein sequence ID" value="RED51900.1"/>
    <property type="molecule type" value="Genomic_DNA"/>
</dbReference>
<dbReference type="SUPFAM" id="SSF46785">
    <property type="entry name" value="Winged helix' DNA-binding domain"/>
    <property type="match status" value="1"/>
</dbReference>
<dbReference type="InterPro" id="IPR036388">
    <property type="entry name" value="WH-like_DNA-bd_sf"/>
</dbReference>
<name>A0A3D9HR01_9BACL</name>
<keyword evidence="4" id="KW-0418">Kinase</keyword>
<keyword evidence="5" id="KW-1185">Reference proteome</keyword>
<comment type="function">
    <text evidence="1">Transcriptional repressor of xylose-utilizing enzymes.</text>
</comment>
<keyword evidence="3" id="KW-0859">Xylose metabolism</keyword>
<dbReference type="InterPro" id="IPR043129">
    <property type="entry name" value="ATPase_NBD"/>
</dbReference>
<evidence type="ECO:0000256" key="1">
    <source>
        <dbReference type="ARBA" id="ARBA00002486"/>
    </source>
</evidence>
<dbReference type="InterPro" id="IPR036390">
    <property type="entry name" value="WH_DNA-bd_sf"/>
</dbReference>
<dbReference type="Gene3D" id="1.10.10.10">
    <property type="entry name" value="Winged helix-like DNA-binding domain superfamily/Winged helix DNA-binding domain"/>
    <property type="match status" value="1"/>
</dbReference>
<dbReference type="Gene3D" id="3.30.420.40">
    <property type="match status" value="2"/>
</dbReference>
<reference evidence="4 5" key="1">
    <citation type="submission" date="2018-07" db="EMBL/GenBank/DDBJ databases">
        <title>Genomic Encyclopedia of Type Strains, Phase III (KMG-III): the genomes of soil and plant-associated and newly described type strains.</title>
        <authorList>
            <person name="Whitman W."/>
        </authorList>
    </citation>
    <scope>NUCLEOTIDE SEQUENCE [LARGE SCALE GENOMIC DNA]</scope>
    <source>
        <strain evidence="4 5">CECT 7287</strain>
    </source>
</reference>
<protein>
    <submittedName>
        <fullName evidence="4">Putative NBD/HSP70 family sugar kinase</fullName>
    </submittedName>
</protein>
<evidence type="ECO:0000256" key="2">
    <source>
        <dbReference type="ARBA" id="ARBA00006479"/>
    </source>
</evidence>
<comment type="similarity">
    <text evidence="2">Belongs to the ROK (NagC/XylR) family.</text>
</comment>
<dbReference type="OrthoDB" id="9796533at2"/>
<proteinExistence type="inferred from homology"/>
<dbReference type="Pfam" id="PF00480">
    <property type="entry name" value="ROK"/>
    <property type="match status" value="1"/>
</dbReference>
<dbReference type="PANTHER" id="PTHR18964:SF149">
    <property type="entry name" value="BIFUNCTIONAL UDP-N-ACETYLGLUCOSAMINE 2-EPIMERASE_N-ACETYLMANNOSAMINE KINASE"/>
    <property type="match status" value="1"/>
</dbReference>